<evidence type="ECO:0000256" key="1">
    <source>
        <dbReference type="ARBA" id="ARBA00023157"/>
    </source>
</evidence>
<dbReference type="Gene3D" id="2.60.120.290">
    <property type="entry name" value="Spermadhesin, CUB domain"/>
    <property type="match status" value="1"/>
</dbReference>
<dbReference type="AlphaFoldDB" id="A0A9N9RF15"/>
<accession>A0A9N9RF15</accession>
<dbReference type="OrthoDB" id="431034at2759"/>
<evidence type="ECO:0000256" key="2">
    <source>
        <dbReference type="PROSITE-ProRule" id="PRU00059"/>
    </source>
</evidence>
<organism evidence="4 5">
    <name type="scientific">Diatraea saccharalis</name>
    <name type="common">sugarcane borer</name>
    <dbReference type="NCBI Taxonomy" id="40085"/>
    <lineage>
        <taxon>Eukaryota</taxon>
        <taxon>Metazoa</taxon>
        <taxon>Ecdysozoa</taxon>
        <taxon>Arthropoda</taxon>
        <taxon>Hexapoda</taxon>
        <taxon>Insecta</taxon>
        <taxon>Pterygota</taxon>
        <taxon>Neoptera</taxon>
        <taxon>Endopterygota</taxon>
        <taxon>Lepidoptera</taxon>
        <taxon>Glossata</taxon>
        <taxon>Ditrysia</taxon>
        <taxon>Pyraloidea</taxon>
        <taxon>Crambidae</taxon>
        <taxon>Crambinae</taxon>
        <taxon>Diatraea</taxon>
    </lineage>
</organism>
<comment type="caution">
    <text evidence="2">Lacks conserved residue(s) required for the propagation of feature annotation.</text>
</comment>
<evidence type="ECO:0000259" key="3">
    <source>
        <dbReference type="PROSITE" id="PS01180"/>
    </source>
</evidence>
<dbReference type="SUPFAM" id="SSF49854">
    <property type="entry name" value="Spermadhesin, CUB domain"/>
    <property type="match status" value="1"/>
</dbReference>
<keyword evidence="1" id="KW-1015">Disulfide bond</keyword>
<dbReference type="EMBL" id="OU893338">
    <property type="protein sequence ID" value="CAG9795396.1"/>
    <property type="molecule type" value="Genomic_DNA"/>
</dbReference>
<reference evidence="4" key="2">
    <citation type="submission" date="2022-10" db="EMBL/GenBank/DDBJ databases">
        <authorList>
            <consortium name="ENA_rothamsted_submissions"/>
            <consortium name="culmorum"/>
            <person name="King R."/>
        </authorList>
    </citation>
    <scope>NUCLEOTIDE SEQUENCE</scope>
</reference>
<dbReference type="InterPro" id="IPR035914">
    <property type="entry name" value="Sperma_CUB_dom_sf"/>
</dbReference>
<evidence type="ECO:0000313" key="4">
    <source>
        <dbReference type="EMBL" id="CAG9795396.1"/>
    </source>
</evidence>
<keyword evidence="5" id="KW-1185">Reference proteome</keyword>
<reference evidence="4" key="1">
    <citation type="submission" date="2021-12" db="EMBL/GenBank/DDBJ databases">
        <authorList>
            <person name="King R."/>
        </authorList>
    </citation>
    <scope>NUCLEOTIDE SEQUENCE</scope>
</reference>
<proteinExistence type="predicted"/>
<feature type="domain" description="CUB" evidence="3">
    <location>
        <begin position="49"/>
        <end position="139"/>
    </location>
</feature>
<gene>
    <name evidence="4" type="ORF">DIATSA_LOCUS12665</name>
</gene>
<protein>
    <recommendedName>
        <fullName evidence="3">CUB domain-containing protein</fullName>
    </recommendedName>
</protein>
<dbReference type="Proteomes" id="UP001153714">
    <property type="component" value="Chromosome 7"/>
</dbReference>
<evidence type="ECO:0000313" key="5">
    <source>
        <dbReference type="Proteomes" id="UP001153714"/>
    </source>
</evidence>
<dbReference type="Pfam" id="PF00431">
    <property type="entry name" value="CUB"/>
    <property type="match status" value="1"/>
</dbReference>
<dbReference type="InterPro" id="IPR000859">
    <property type="entry name" value="CUB_dom"/>
</dbReference>
<name>A0A9N9RF15_9NEOP</name>
<dbReference type="PROSITE" id="PS01180">
    <property type="entry name" value="CUB"/>
    <property type="match status" value="1"/>
</dbReference>
<sequence>MLRNVITNSRLSVCLFLKSIRTPDRIRIRVWNLQNHRAYKLLFFFSLECGRTLLGNSGWFSSPGWGADTSPATQERCEWRIVATHGERVVLNITGNLHCRTILTIGRLSRRSVKHLMEVKNYLLRAEESMRVGRINNFT</sequence>